<dbReference type="EMBL" id="JBDODL010005055">
    <property type="protein sequence ID" value="MES1923193.1"/>
    <property type="molecule type" value="Genomic_DNA"/>
</dbReference>
<feature type="signal peptide" evidence="1">
    <location>
        <begin position="1"/>
        <end position="20"/>
    </location>
</feature>
<keyword evidence="3" id="KW-1185">Reference proteome</keyword>
<comment type="caution">
    <text evidence="2">The sequence shown here is derived from an EMBL/GenBank/DDBJ whole genome shotgun (WGS) entry which is preliminary data.</text>
</comment>
<organism evidence="2 3">
    <name type="scientific">Bonamia ostreae</name>
    <dbReference type="NCBI Taxonomy" id="126728"/>
    <lineage>
        <taxon>Eukaryota</taxon>
        <taxon>Sar</taxon>
        <taxon>Rhizaria</taxon>
        <taxon>Endomyxa</taxon>
        <taxon>Ascetosporea</taxon>
        <taxon>Haplosporida</taxon>
        <taxon>Bonamia</taxon>
    </lineage>
</organism>
<name>A0ABV2AU35_9EUKA</name>
<sequence>MDVENMVVCLLIRFVYMLQAKSCLDTLNPLNFQGSSWNHIATPQALDELTQFRPYVWRS</sequence>
<evidence type="ECO:0000256" key="1">
    <source>
        <dbReference type="SAM" id="SignalP"/>
    </source>
</evidence>
<dbReference type="Proteomes" id="UP001439008">
    <property type="component" value="Unassembled WGS sequence"/>
</dbReference>
<keyword evidence="1" id="KW-0732">Signal</keyword>
<protein>
    <submittedName>
        <fullName evidence="2">Uncharacterized protein</fullName>
    </submittedName>
</protein>
<proteinExistence type="predicted"/>
<evidence type="ECO:0000313" key="3">
    <source>
        <dbReference type="Proteomes" id="UP001439008"/>
    </source>
</evidence>
<accession>A0ABV2AU35</accession>
<reference evidence="2 3" key="1">
    <citation type="journal article" date="2024" name="BMC Biol.">
        <title>Comparative genomics of Ascetosporea gives new insight into the evolutionary basis for animal parasitism in Rhizaria.</title>
        <authorList>
            <person name="Hiltunen Thoren M."/>
            <person name="Onut-Brannstrom I."/>
            <person name="Alfjorden A."/>
            <person name="Peckova H."/>
            <person name="Swords F."/>
            <person name="Hooper C."/>
            <person name="Holzer A.S."/>
            <person name="Bass D."/>
            <person name="Burki F."/>
        </authorList>
    </citation>
    <scope>NUCLEOTIDE SEQUENCE [LARGE SCALE GENOMIC DNA]</scope>
    <source>
        <strain evidence="2">20-A016</strain>
    </source>
</reference>
<feature type="chain" id="PRO_5046277925" evidence="1">
    <location>
        <begin position="21"/>
        <end position="59"/>
    </location>
</feature>
<evidence type="ECO:0000313" key="2">
    <source>
        <dbReference type="EMBL" id="MES1923193.1"/>
    </source>
</evidence>
<gene>
    <name evidence="2" type="ORF">MHBO_004738</name>
</gene>